<accession>A0A9W4N2E7</accession>
<feature type="domain" description="ChrR-like cupin" evidence="1">
    <location>
        <begin position="76"/>
        <end position="173"/>
    </location>
</feature>
<gene>
    <name evidence="2" type="ORF">PSALAMII_LOCUS538</name>
</gene>
<protein>
    <recommendedName>
        <fullName evidence="1">ChrR-like cupin domain-containing protein</fullName>
    </recommendedName>
</protein>
<dbReference type="InterPro" id="IPR025979">
    <property type="entry name" value="ChrR-like_cupin_dom"/>
</dbReference>
<evidence type="ECO:0000259" key="1">
    <source>
        <dbReference type="Pfam" id="PF12973"/>
    </source>
</evidence>
<dbReference type="SUPFAM" id="SSF51182">
    <property type="entry name" value="RmlC-like cupins"/>
    <property type="match status" value="1"/>
</dbReference>
<dbReference type="OrthoDB" id="9970537at2759"/>
<sequence length="175" mass="19434">MVPETSRAQSMAIYTTKPKVINRISPHPLNTSTPLLPRKALKSASSPYFAAMPFHEKEFSTPPPHPPVGTPQNSKSALPWYSIAPGVWEFLLNGDTQEKAALQWWEPDTISAQTEQITHTYIEEVCTLRGGLEDLTLGQSWGIGAYAYRQPGMKHGPYRAAKEGCLQFVKIIPSK</sequence>
<name>A0A9W4N2E7_9EURO</name>
<dbReference type="Pfam" id="PF12973">
    <property type="entry name" value="Cupin_7"/>
    <property type="match status" value="1"/>
</dbReference>
<dbReference type="Proteomes" id="UP001152646">
    <property type="component" value="Unassembled WGS sequence"/>
</dbReference>
<evidence type="ECO:0000313" key="2">
    <source>
        <dbReference type="EMBL" id="CAG8240614.1"/>
    </source>
</evidence>
<reference evidence="2" key="1">
    <citation type="submission" date="2021-07" db="EMBL/GenBank/DDBJ databases">
        <authorList>
            <person name="Branca A.L. A."/>
        </authorList>
    </citation>
    <scope>NUCLEOTIDE SEQUENCE</scope>
</reference>
<comment type="caution">
    <text evidence="2">The sequence shown here is derived from an EMBL/GenBank/DDBJ whole genome shotgun (WGS) entry which is preliminary data.</text>
</comment>
<evidence type="ECO:0000313" key="3">
    <source>
        <dbReference type="Proteomes" id="UP001152646"/>
    </source>
</evidence>
<dbReference type="InterPro" id="IPR011051">
    <property type="entry name" value="RmlC_Cupin_sf"/>
</dbReference>
<organism evidence="2 3">
    <name type="scientific">Penicillium salamii</name>
    <dbReference type="NCBI Taxonomy" id="1612424"/>
    <lineage>
        <taxon>Eukaryota</taxon>
        <taxon>Fungi</taxon>
        <taxon>Dikarya</taxon>
        <taxon>Ascomycota</taxon>
        <taxon>Pezizomycotina</taxon>
        <taxon>Eurotiomycetes</taxon>
        <taxon>Eurotiomycetidae</taxon>
        <taxon>Eurotiales</taxon>
        <taxon>Aspergillaceae</taxon>
        <taxon>Penicillium</taxon>
    </lineage>
</organism>
<dbReference type="Gene3D" id="2.60.120.10">
    <property type="entry name" value="Jelly Rolls"/>
    <property type="match status" value="1"/>
</dbReference>
<proteinExistence type="predicted"/>
<dbReference type="InterPro" id="IPR014710">
    <property type="entry name" value="RmlC-like_jellyroll"/>
</dbReference>
<dbReference type="EMBL" id="CAJVPA010000022">
    <property type="protein sequence ID" value="CAG8240614.1"/>
    <property type="molecule type" value="Genomic_DNA"/>
</dbReference>
<dbReference type="AlphaFoldDB" id="A0A9W4N2E7"/>